<accession>A0AAD4TDA8</accession>
<sequence length="105" mass="12094">MPYDKLLADILDAIGDPLVFLKSGDIQREFLSHSVFEIDVDSIHSRKDIFGKLYPDYSDCDINDEMEESGNPKEENVCFSNFDRMGYSECPTESVDDIPDHHMER</sequence>
<proteinExistence type="predicted"/>
<dbReference type="Proteomes" id="UP001202328">
    <property type="component" value="Unassembled WGS sequence"/>
</dbReference>
<protein>
    <submittedName>
        <fullName evidence="1">Uncharacterized protein</fullName>
    </submittedName>
</protein>
<comment type="caution">
    <text evidence="1">The sequence shown here is derived from an EMBL/GenBank/DDBJ whole genome shotgun (WGS) entry which is preliminary data.</text>
</comment>
<evidence type="ECO:0000313" key="1">
    <source>
        <dbReference type="EMBL" id="KAI3955519.1"/>
    </source>
</evidence>
<feature type="non-terminal residue" evidence="1">
    <location>
        <position position="105"/>
    </location>
</feature>
<organism evidence="1 2">
    <name type="scientific">Papaver atlanticum</name>
    <dbReference type="NCBI Taxonomy" id="357466"/>
    <lineage>
        <taxon>Eukaryota</taxon>
        <taxon>Viridiplantae</taxon>
        <taxon>Streptophyta</taxon>
        <taxon>Embryophyta</taxon>
        <taxon>Tracheophyta</taxon>
        <taxon>Spermatophyta</taxon>
        <taxon>Magnoliopsida</taxon>
        <taxon>Ranunculales</taxon>
        <taxon>Papaveraceae</taxon>
        <taxon>Papaveroideae</taxon>
        <taxon>Papaver</taxon>
    </lineage>
</organism>
<gene>
    <name evidence="1" type="ORF">MKW98_028464</name>
</gene>
<dbReference type="AlphaFoldDB" id="A0AAD4TDA8"/>
<name>A0AAD4TDA8_9MAGN</name>
<reference evidence="1" key="1">
    <citation type="submission" date="2022-04" db="EMBL/GenBank/DDBJ databases">
        <title>A functionally conserved STORR gene fusion in Papaver species that diverged 16.8 million years ago.</title>
        <authorList>
            <person name="Catania T."/>
        </authorList>
    </citation>
    <scope>NUCLEOTIDE SEQUENCE</scope>
    <source>
        <strain evidence="1">S-188037</strain>
    </source>
</reference>
<dbReference type="EMBL" id="JAJJMB010001750">
    <property type="protein sequence ID" value="KAI3955519.1"/>
    <property type="molecule type" value="Genomic_DNA"/>
</dbReference>
<keyword evidence="2" id="KW-1185">Reference proteome</keyword>
<evidence type="ECO:0000313" key="2">
    <source>
        <dbReference type="Proteomes" id="UP001202328"/>
    </source>
</evidence>